<dbReference type="GO" id="GO:0008061">
    <property type="term" value="F:chitin binding"/>
    <property type="evidence" value="ECO:0007669"/>
    <property type="project" value="InterPro"/>
</dbReference>
<dbReference type="InterPro" id="IPR001223">
    <property type="entry name" value="Glyco_hydro18_cat"/>
</dbReference>
<evidence type="ECO:0000313" key="3">
    <source>
        <dbReference type="Proteomes" id="UP000230233"/>
    </source>
</evidence>
<dbReference type="AlphaFoldDB" id="A0A2G5TRQ5"/>
<dbReference type="SMART" id="SM00636">
    <property type="entry name" value="Glyco_18"/>
    <property type="match status" value="1"/>
</dbReference>
<evidence type="ECO:0000259" key="1">
    <source>
        <dbReference type="PROSITE" id="PS51910"/>
    </source>
</evidence>
<dbReference type="STRING" id="1611254.A0A2G5TRQ5"/>
<dbReference type="GO" id="GO:0005975">
    <property type="term" value="P:carbohydrate metabolic process"/>
    <property type="evidence" value="ECO:0007669"/>
    <property type="project" value="InterPro"/>
</dbReference>
<organism evidence="2 3">
    <name type="scientific">Caenorhabditis nigoni</name>
    <dbReference type="NCBI Taxonomy" id="1611254"/>
    <lineage>
        <taxon>Eukaryota</taxon>
        <taxon>Metazoa</taxon>
        <taxon>Ecdysozoa</taxon>
        <taxon>Nematoda</taxon>
        <taxon>Chromadorea</taxon>
        <taxon>Rhabditida</taxon>
        <taxon>Rhabditina</taxon>
        <taxon>Rhabditomorpha</taxon>
        <taxon>Rhabditoidea</taxon>
        <taxon>Rhabditidae</taxon>
        <taxon>Peloderinae</taxon>
        <taxon>Caenorhabditis</taxon>
    </lineage>
</organism>
<dbReference type="Proteomes" id="UP000230233">
    <property type="component" value="Chromosome V"/>
</dbReference>
<dbReference type="OrthoDB" id="76388at2759"/>
<keyword evidence="3" id="KW-1185">Reference proteome</keyword>
<sequence length="380" mass="44514">MSSRYSSYKPKEDKPIPQKMQNFSTSTMISNNFDSQKFSKISKDPKKLCQPRIIGYYKAWDNQVIKSSQLAKLSHVIFKYLVVSKNGTTIGFKNNLEEAKFMDLKRRIRDFKETKLMVSLDFGKNFKMEKSQNLIKNINSFLDFHNLDGVDLDWRHPTPEDIPNQVNFLRNLKNSINPKNLISMVFGGLEWNYFYRMDLKNLIENLDFLNIFSMDYYNGNLTGPPAPLFSGPEEFRGFNVDRTMRYFVCITKNSKKMNMGIPFYGKFWTNVKKGPKDDIWNSGSFEKNIPWRSINFKESAKWHKYSMVPFILDSEKNTFLGFENQQSLKKKMEYLKKKNMGGLMIESIGDDDDVDSLLDTVVENIQCLEKEDDNVVNYKC</sequence>
<dbReference type="PANTHER" id="PTHR46073:SF1">
    <property type="entry name" value="GH18 DOMAIN-CONTAINING PROTEIN-RELATED"/>
    <property type="match status" value="1"/>
</dbReference>
<dbReference type="Pfam" id="PF00704">
    <property type="entry name" value="Glyco_hydro_18"/>
    <property type="match status" value="1"/>
</dbReference>
<proteinExistence type="predicted"/>
<protein>
    <recommendedName>
        <fullName evidence="1">GH18 domain-containing protein</fullName>
    </recommendedName>
</protein>
<comment type="caution">
    <text evidence="2">The sequence shown here is derived from an EMBL/GenBank/DDBJ whole genome shotgun (WGS) entry which is preliminary data.</text>
</comment>
<gene>
    <name evidence="2" type="primary">Cnig_chr_V.g21342</name>
    <name evidence="2" type="ORF">B9Z55_021342</name>
</gene>
<reference evidence="3" key="1">
    <citation type="submission" date="2017-10" db="EMBL/GenBank/DDBJ databases">
        <title>Rapid genome shrinkage in a self-fertile nematode reveals novel sperm competition proteins.</title>
        <authorList>
            <person name="Yin D."/>
            <person name="Schwarz E.M."/>
            <person name="Thomas C.G."/>
            <person name="Felde R.L."/>
            <person name="Korf I.F."/>
            <person name="Cutter A.D."/>
            <person name="Schartner C.M."/>
            <person name="Ralston E.J."/>
            <person name="Meyer B.J."/>
            <person name="Haag E.S."/>
        </authorList>
    </citation>
    <scope>NUCLEOTIDE SEQUENCE [LARGE SCALE GENOMIC DNA]</scope>
    <source>
        <strain evidence="3">JU1422</strain>
    </source>
</reference>
<accession>A0A2G5TRQ5</accession>
<dbReference type="SUPFAM" id="SSF51445">
    <property type="entry name" value="(Trans)glycosidases"/>
    <property type="match status" value="1"/>
</dbReference>
<feature type="domain" description="GH18" evidence="1">
    <location>
        <begin position="51"/>
        <end position="368"/>
    </location>
</feature>
<name>A0A2G5TRQ5_9PELO</name>
<dbReference type="CDD" id="cd00598">
    <property type="entry name" value="GH18_chitinase-like"/>
    <property type="match status" value="1"/>
</dbReference>
<dbReference type="InterPro" id="IPR017853">
    <property type="entry name" value="GH"/>
</dbReference>
<dbReference type="PROSITE" id="PS51910">
    <property type="entry name" value="GH18_2"/>
    <property type="match status" value="1"/>
</dbReference>
<dbReference type="PANTHER" id="PTHR46073">
    <property type="entry name" value="CHITINASE"/>
    <property type="match status" value="1"/>
</dbReference>
<dbReference type="InterPro" id="IPR011583">
    <property type="entry name" value="Chitinase_II/V-like_cat"/>
</dbReference>
<evidence type="ECO:0000313" key="2">
    <source>
        <dbReference type="EMBL" id="PIC29928.1"/>
    </source>
</evidence>
<dbReference type="Gene3D" id="3.20.20.80">
    <property type="entry name" value="Glycosidases"/>
    <property type="match status" value="2"/>
</dbReference>
<dbReference type="EMBL" id="PDUG01000005">
    <property type="protein sequence ID" value="PIC29928.1"/>
    <property type="molecule type" value="Genomic_DNA"/>
</dbReference>